<sequence>MVCSVPVRDYCRLGPQRSYENKRPNRTLFPG</sequence>
<reference evidence="1" key="1">
    <citation type="journal article" date="2021" name="Proc. Natl. Acad. Sci. U.S.A.">
        <title>A Catalog of Tens of Thousands of Viruses from Human Metagenomes Reveals Hidden Associations with Chronic Diseases.</title>
        <authorList>
            <person name="Tisza M.J."/>
            <person name="Buck C.B."/>
        </authorList>
    </citation>
    <scope>NUCLEOTIDE SEQUENCE</scope>
    <source>
        <strain evidence="1">CtzAk96</strain>
    </source>
</reference>
<evidence type="ECO:0000313" key="1">
    <source>
        <dbReference type="EMBL" id="DAE23165.1"/>
    </source>
</evidence>
<proteinExistence type="predicted"/>
<name>A0A8S5QWS9_9CAUD</name>
<accession>A0A8S5QWS9</accession>
<dbReference type="EMBL" id="BK015748">
    <property type="protein sequence ID" value="DAE23165.1"/>
    <property type="molecule type" value="Genomic_DNA"/>
</dbReference>
<organism evidence="1">
    <name type="scientific">Siphoviridae sp. ctzAk96</name>
    <dbReference type="NCBI Taxonomy" id="2826527"/>
    <lineage>
        <taxon>Viruses</taxon>
        <taxon>Duplodnaviria</taxon>
        <taxon>Heunggongvirae</taxon>
        <taxon>Uroviricota</taxon>
        <taxon>Caudoviricetes</taxon>
    </lineage>
</organism>
<protein>
    <submittedName>
        <fullName evidence="1">Uncharacterized protein</fullName>
    </submittedName>
</protein>